<evidence type="ECO:0000313" key="7">
    <source>
        <dbReference type="Proteomes" id="UP000320209"/>
    </source>
</evidence>
<dbReference type="Gene3D" id="3.40.50.2300">
    <property type="match status" value="1"/>
</dbReference>
<dbReference type="SUPFAM" id="SSF46894">
    <property type="entry name" value="C-terminal effector domain of the bipartite response regulators"/>
    <property type="match status" value="1"/>
</dbReference>
<dbReference type="Proteomes" id="UP000320209">
    <property type="component" value="Unassembled WGS sequence"/>
</dbReference>
<keyword evidence="2" id="KW-0238">DNA-binding</keyword>
<dbReference type="PRINTS" id="PR00038">
    <property type="entry name" value="HTHLUXR"/>
</dbReference>
<sequence>MKRAGALVVAVVSPQEVVMRGLTTMLADFPDRLVVTALPAVRSKATGVDVILYDTLVLHLGDGSDLEHLLHGTDAEVLIFSRDMRPDLRVRAYSLGARAWVSMSVHAGDLVHSIEQTAAREPLDEQHDRLGTVAGLTTREVEVLSLIALGLSNKAITAKLVLSPNTLKSHVRQIYRKIEVVTRGQAISWAITHGFAPSSPEASESGASVGARMITEETPAEQQSDPAERAPGSGREPGVG</sequence>
<dbReference type="InterPro" id="IPR000792">
    <property type="entry name" value="Tscrpt_reg_LuxR_C"/>
</dbReference>
<proteinExistence type="predicted"/>
<evidence type="ECO:0000256" key="4">
    <source>
        <dbReference type="SAM" id="MobiDB-lite"/>
    </source>
</evidence>
<protein>
    <submittedName>
        <fullName evidence="6">LuxR family two component transcriptional regulator</fullName>
    </submittedName>
</protein>
<keyword evidence="7" id="KW-1185">Reference proteome</keyword>
<dbReference type="EMBL" id="VFOV01000001">
    <property type="protein sequence ID" value="TQL68924.1"/>
    <property type="molecule type" value="Genomic_DNA"/>
</dbReference>
<keyword evidence="3" id="KW-0804">Transcription</keyword>
<keyword evidence="1" id="KW-0805">Transcription regulation</keyword>
<dbReference type="GO" id="GO:0003677">
    <property type="term" value="F:DNA binding"/>
    <property type="evidence" value="ECO:0007669"/>
    <property type="project" value="UniProtKB-KW"/>
</dbReference>
<feature type="domain" description="HTH luxR-type" evidence="5">
    <location>
        <begin position="129"/>
        <end position="194"/>
    </location>
</feature>
<dbReference type="InterPro" id="IPR011006">
    <property type="entry name" value="CheY-like_superfamily"/>
</dbReference>
<feature type="compositionally biased region" description="Low complexity" evidence="4">
    <location>
        <begin position="196"/>
        <end position="211"/>
    </location>
</feature>
<accession>A0A543A8J8</accession>
<dbReference type="SMART" id="SM00421">
    <property type="entry name" value="HTH_LUXR"/>
    <property type="match status" value="1"/>
</dbReference>
<comment type="caution">
    <text evidence="6">The sequence shown here is derived from an EMBL/GenBank/DDBJ whole genome shotgun (WGS) entry which is preliminary data.</text>
</comment>
<dbReference type="InterPro" id="IPR016032">
    <property type="entry name" value="Sig_transdc_resp-reg_C-effctor"/>
</dbReference>
<dbReference type="SUPFAM" id="SSF52172">
    <property type="entry name" value="CheY-like"/>
    <property type="match status" value="1"/>
</dbReference>
<dbReference type="AlphaFoldDB" id="A0A543A8J8"/>
<evidence type="ECO:0000259" key="5">
    <source>
        <dbReference type="PROSITE" id="PS50043"/>
    </source>
</evidence>
<dbReference type="PANTHER" id="PTHR44688:SF16">
    <property type="entry name" value="DNA-BINDING TRANSCRIPTIONAL ACTIVATOR DEVR_DOSR"/>
    <property type="match status" value="1"/>
</dbReference>
<dbReference type="GO" id="GO:0006355">
    <property type="term" value="P:regulation of DNA-templated transcription"/>
    <property type="evidence" value="ECO:0007669"/>
    <property type="project" value="InterPro"/>
</dbReference>
<dbReference type="CDD" id="cd06170">
    <property type="entry name" value="LuxR_C_like"/>
    <property type="match status" value="1"/>
</dbReference>
<reference evidence="6 7" key="1">
    <citation type="submission" date="2019-06" db="EMBL/GenBank/DDBJ databases">
        <title>Sequencing the genomes of 1000 actinobacteria strains.</title>
        <authorList>
            <person name="Klenk H.-P."/>
        </authorList>
    </citation>
    <scope>NUCLEOTIDE SEQUENCE [LARGE SCALE GENOMIC DNA]</scope>
    <source>
        <strain evidence="6 7">DSM 25218</strain>
    </source>
</reference>
<organism evidence="6 7">
    <name type="scientific">Nocardioides albertanoniae</name>
    <dbReference type="NCBI Taxonomy" id="1175486"/>
    <lineage>
        <taxon>Bacteria</taxon>
        <taxon>Bacillati</taxon>
        <taxon>Actinomycetota</taxon>
        <taxon>Actinomycetes</taxon>
        <taxon>Propionibacteriales</taxon>
        <taxon>Nocardioidaceae</taxon>
        <taxon>Nocardioides</taxon>
    </lineage>
</organism>
<name>A0A543A8J8_9ACTN</name>
<gene>
    <name evidence="6" type="ORF">FB381_2825</name>
</gene>
<dbReference type="Pfam" id="PF00196">
    <property type="entry name" value="GerE"/>
    <property type="match status" value="1"/>
</dbReference>
<evidence type="ECO:0000313" key="6">
    <source>
        <dbReference type="EMBL" id="TQL68924.1"/>
    </source>
</evidence>
<evidence type="ECO:0000256" key="2">
    <source>
        <dbReference type="ARBA" id="ARBA00023125"/>
    </source>
</evidence>
<evidence type="ECO:0000256" key="3">
    <source>
        <dbReference type="ARBA" id="ARBA00023163"/>
    </source>
</evidence>
<evidence type="ECO:0000256" key="1">
    <source>
        <dbReference type="ARBA" id="ARBA00023015"/>
    </source>
</evidence>
<feature type="region of interest" description="Disordered" evidence="4">
    <location>
        <begin position="195"/>
        <end position="240"/>
    </location>
</feature>
<dbReference type="PROSITE" id="PS50043">
    <property type="entry name" value="HTH_LUXR_2"/>
    <property type="match status" value="1"/>
</dbReference>
<dbReference type="PANTHER" id="PTHR44688">
    <property type="entry name" value="DNA-BINDING TRANSCRIPTIONAL ACTIVATOR DEVR_DOSR"/>
    <property type="match status" value="1"/>
</dbReference>